<feature type="transmembrane region" description="Helical" evidence="8">
    <location>
        <begin position="229"/>
        <end position="248"/>
    </location>
</feature>
<evidence type="ECO:0000256" key="6">
    <source>
        <dbReference type="ARBA" id="ARBA00023136"/>
    </source>
</evidence>
<dbReference type="InterPro" id="IPR011701">
    <property type="entry name" value="MFS"/>
</dbReference>
<feature type="transmembrane region" description="Helical" evidence="8">
    <location>
        <begin position="377"/>
        <end position="399"/>
    </location>
</feature>
<gene>
    <name evidence="10" type="ORF">CC86DRAFT_370855</name>
</gene>
<dbReference type="Proteomes" id="UP000799424">
    <property type="component" value="Unassembled WGS sequence"/>
</dbReference>
<accession>A0A6A7A0H2</accession>
<evidence type="ECO:0000256" key="8">
    <source>
        <dbReference type="SAM" id="Phobius"/>
    </source>
</evidence>
<reference evidence="10" key="1">
    <citation type="journal article" date="2020" name="Stud. Mycol.">
        <title>101 Dothideomycetes genomes: a test case for predicting lifestyles and emergence of pathogens.</title>
        <authorList>
            <person name="Haridas S."/>
            <person name="Albert R."/>
            <person name="Binder M."/>
            <person name="Bloem J."/>
            <person name="Labutti K."/>
            <person name="Salamov A."/>
            <person name="Andreopoulos B."/>
            <person name="Baker S."/>
            <person name="Barry K."/>
            <person name="Bills G."/>
            <person name="Bluhm B."/>
            <person name="Cannon C."/>
            <person name="Castanera R."/>
            <person name="Culley D."/>
            <person name="Daum C."/>
            <person name="Ezra D."/>
            <person name="Gonzalez J."/>
            <person name="Henrissat B."/>
            <person name="Kuo A."/>
            <person name="Liang C."/>
            <person name="Lipzen A."/>
            <person name="Lutzoni F."/>
            <person name="Magnuson J."/>
            <person name="Mondo S."/>
            <person name="Nolan M."/>
            <person name="Ohm R."/>
            <person name="Pangilinan J."/>
            <person name="Park H.-J."/>
            <person name="Ramirez L."/>
            <person name="Alfaro M."/>
            <person name="Sun H."/>
            <person name="Tritt A."/>
            <person name="Yoshinaga Y."/>
            <person name="Zwiers L.-H."/>
            <person name="Turgeon B."/>
            <person name="Goodwin S."/>
            <person name="Spatafora J."/>
            <person name="Crous P."/>
            <person name="Grigoriev I."/>
        </authorList>
    </citation>
    <scope>NUCLEOTIDE SEQUENCE</scope>
    <source>
        <strain evidence="10">CBS 113818</strain>
    </source>
</reference>
<evidence type="ECO:0000256" key="2">
    <source>
        <dbReference type="ARBA" id="ARBA00008335"/>
    </source>
</evidence>
<dbReference type="PANTHER" id="PTHR23514">
    <property type="entry name" value="BYPASS OF STOP CODON PROTEIN 6"/>
    <property type="match status" value="1"/>
</dbReference>
<feature type="transmembrane region" description="Helical" evidence="8">
    <location>
        <begin position="318"/>
        <end position="342"/>
    </location>
</feature>
<evidence type="ECO:0000313" key="11">
    <source>
        <dbReference type="Proteomes" id="UP000799424"/>
    </source>
</evidence>
<sequence length="462" mass="49304">MATTRTLGSGSYRTASPGAQPLLHDGATGGVLSRSPSNDPNSAAQMDRQVDCAPPNENDDVQAHLYPLPYGSGQKIMAAMFGFFLQGLFSSGIGAIIPKLEDTYGLTDATVSFIFICSPLGYFVAANLNSVIHVRCGQRGIATIGPICQIVFASIAATEPPFPIFLAAAVIGGFGSGLIEAAWCAWSAGMGKDANRIQGYMHGAFSMGCSLGPMIVGSLISSGKPWRNWYALLSIFTLLELLTSMFAFRHENAAAYHRGLSKLDDDTSGMVSPSDVKSLFRYPISWICGAFLLAYVGIETSITGWIVVYMSRSRHIPLVFAGLFSSLFNIGMGVGRLALGVLTDRLGVRRALDLYLLLAFLFQAAFTIVRLPPLNAALMAMLGVVLGPMFPSCITMLVLHLPRSIHVHGVASVALLGQLGGAVMPFAQGFLAGKVGIKTYPYIILVQLATLMAICRCFPKRL</sequence>
<feature type="transmembrane region" description="Helical" evidence="8">
    <location>
        <begin position="354"/>
        <end position="371"/>
    </location>
</feature>
<comment type="subcellular location">
    <subcellularLocation>
        <location evidence="1">Endomembrane system</location>
        <topology evidence="1">Multi-pass membrane protein</topology>
    </subcellularLocation>
</comment>
<dbReference type="PROSITE" id="PS00018">
    <property type="entry name" value="EF_HAND_1"/>
    <property type="match status" value="1"/>
</dbReference>
<feature type="compositionally biased region" description="Polar residues" evidence="7">
    <location>
        <begin position="1"/>
        <end position="14"/>
    </location>
</feature>
<protein>
    <submittedName>
        <fullName evidence="10">MFS general substrate transporter</fullName>
    </submittedName>
</protein>
<feature type="transmembrane region" description="Helical" evidence="8">
    <location>
        <begin position="109"/>
        <end position="128"/>
    </location>
</feature>
<dbReference type="GO" id="GO:0016020">
    <property type="term" value="C:membrane"/>
    <property type="evidence" value="ECO:0007669"/>
    <property type="project" value="TreeGrafter"/>
</dbReference>
<dbReference type="SUPFAM" id="SSF103473">
    <property type="entry name" value="MFS general substrate transporter"/>
    <property type="match status" value="1"/>
</dbReference>
<feature type="domain" description="Major facilitator superfamily (MFS) profile" evidence="9">
    <location>
        <begin position="75"/>
        <end position="462"/>
    </location>
</feature>
<dbReference type="PROSITE" id="PS50850">
    <property type="entry name" value="MFS"/>
    <property type="match status" value="1"/>
</dbReference>
<feature type="transmembrane region" description="Helical" evidence="8">
    <location>
        <begin position="164"/>
        <end position="188"/>
    </location>
</feature>
<evidence type="ECO:0000256" key="5">
    <source>
        <dbReference type="ARBA" id="ARBA00022989"/>
    </source>
</evidence>
<dbReference type="Pfam" id="PF07690">
    <property type="entry name" value="MFS_1"/>
    <property type="match status" value="1"/>
</dbReference>
<evidence type="ECO:0000256" key="7">
    <source>
        <dbReference type="SAM" id="MobiDB-lite"/>
    </source>
</evidence>
<dbReference type="EMBL" id="MU006227">
    <property type="protein sequence ID" value="KAF2826045.1"/>
    <property type="molecule type" value="Genomic_DNA"/>
</dbReference>
<dbReference type="AlphaFoldDB" id="A0A6A7A0H2"/>
<evidence type="ECO:0000256" key="4">
    <source>
        <dbReference type="ARBA" id="ARBA00022692"/>
    </source>
</evidence>
<dbReference type="InterPro" id="IPR018247">
    <property type="entry name" value="EF_Hand_1_Ca_BS"/>
</dbReference>
<dbReference type="OrthoDB" id="413079at2759"/>
<feature type="transmembrane region" description="Helical" evidence="8">
    <location>
        <begin position="279"/>
        <end position="298"/>
    </location>
</feature>
<evidence type="ECO:0000256" key="1">
    <source>
        <dbReference type="ARBA" id="ARBA00004127"/>
    </source>
</evidence>
<feature type="transmembrane region" description="Helical" evidence="8">
    <location>
        <begin position="406"/>
        <end position="427"/>
    </location>
</feature>
<feature type="transmembrane region" description="Helical" evidence="8">
    <location>
        <begin position="439"/>
        <end position="458"/>
    </location>
</feature>
<feature type="transmembrane region" description="Helical" evidence="8">
    <location>
        <begin position="200"/>
        <end position="223"/>
    </location>
</feature>
<keyword evidence="5 8" id="KW-1133">Transmembrane helix</keyword>
<dbReference type="InterPro" id="IPR020846">
    <property type="entry name" value="MFS_dom"/>
</dbReference>
<dbReference type="PANTHER" id="PTHR23514:SF3">
    <property type="entry name" value="BYPASS OF STOP CODON PROTEIN 6"/>
    <property type="match status" value="1"/>
</dbReference>
<keyword evidence="6 8" id="KW-0472">Membrane</keyword>
<keyword evidence="11" id="KW-1185">Reference proteome</keyword>
<feature type="region of interest" description="Disordered" evidence="7">
    <location>
        <begin position="1"/>
        <end position="46"/>
    </location>
</feature>
<dbReference type="InterPro" id="IPR036259">
    <property type="entry name" value="MFS_trans_sf"/>
</dbReference>
<comment type="similarity">
    <text evidence="2">Belongs to the major facilitator superfamily.</text>
</comment>
<dbReference type="Gene3D" id="1.20.1250.20">
    <property type="entry name" value="MFS general substrate transporter like domains"/>
    <property type="match status" value="2"/>
</dbReference>
<evidence type="ECO:0000256" key="3">
    <source>
        <dbReference type="ARBA" id="ARBA00022448"/>
    </source>
</evidence>
<proteinExistence type="inferred from homology"/>
<organism evidence="10 11">
    <name type="scientific">Ophiobolus disseminans</name>
    <dbReference type="NCBI Taxonomy" id="1469910"/>
    <lineage>
        <taxon>Eukaryota</taxon>
        <taxon>Fungi</taxon>
        <taxon>Dikarya</taxon>
        <taxon>Ascomycota</taxon>
        <taxon>Pezizomycotina</taxon>
        <taxon>Dothideomycetes</taxon>
        <taxon>Pleosporomycetidae</taxon>
        <taxon>Pleosporales</taxon>
        <taxon>Pleosporineae</taxon>
        <taxon>Phaeosphaeriaceae</taxon>
        <taxon>Ophiobolus</taxon>
    </lineage>
</organism>
<keyword evidence="3" id="KW-0813">Transport</keyword>
<dbReference type="GO" id="GO:0012505">
    <property type="term" value="C:endomembrane system"/>
    <property type="evidence" value="ECO:0007669"/>
    <property type="project" value="UniProtKB-SubCell"/>
</dbReference>
<feature type="compositionally biased region" description="Polar residues" evidence="7">
    <location>
        <begin position="34"/>
        <end position="44"/>
    </location>
</feature>
<dbReference type="GO" id="GO:0022857">
    <property type="term" value="F:transmembrane transporter activity"/>
    <property type="evidence" value="ECO:0007669"/>
    <property type="project" value="InterPro"/>
</dbReference>
<evidence type="ECO:0000259" key="9">
    <source>
        <dbReference type="PROSITE" id="PS50850"/>
    </source>
</evidence>
<feature type="transmembrane region" description="Helical" evidence="8">
    <location>
        <begin position="140"/>
        <end position="158"/>
    </location>
</feature>
<dbReference type="InterPro" id="IPR051788">
    <property type="entry name" value="MFS_Transporter"/>
</dbReference>
<evidence type="ECO:0000313" key="10">
    <source>
        <dbReference type="EMBL" id="KAF2826045.1"/>
    </source>
</evidence>
<feature type="transmembrane region" description="Helical" evidence="8">
    <location>
        <begin position="76"/>
        <end position="97"/>
    </location>
</feature>
<name>A0A6A7A0H2_9PLEO</name>
<keyword evidence="4 8" id="KW-0812">Transmembrane</keyword>